<evidence type="ECO:0000313" key="2">
    <source>
        <dbReference type="EMBL" id="MDR7301214.1"/>
    </source>
</evidence>
<comment type="caution">
    <text evidence="2">The sequence shown here is derived from an EMBL/GenBank/DDBJ whole genome shotgun (WGS) entry which is preliminary data.</text>
</comment>
<proteinExistence type="predicted"/>
<dbReference type="InterPro" id="IPR038332">
    <property type="entry name" value="PPE_sf"/>
</dbReference>
<protein>
    <recommendedName>
        <fullName evidence="4">PPE family protein</fullName>
    </recommendedName>
</protein>
<evidence type="ECO:0000313" key="3">
    <source>
        <dbReference type="Proteomes" id="UP001180845"/>
    </source>
</evidence>
<reference evidence="2" key="1">
    <citation type="submission" date="2023-07" db="EMBL/GenBank/DDBJ databases">
        <title>Sequencing the genomes of 1000 actinobacteria strains.</title>
        <authorList>
            <person name="Klenk H.-P."/>
        </authorList>
    </citation>
    <scope>NUCLEOTIDE SEQUENCE</scope>
    <source>
        <strain evidence="2">DSM 45977</strain>
    </source>
</reference>
<dbReference type="Gene3D" id="1.20.1260.20">
    <property type="entry name" value="PPE superfamily"/>
    <property type="match status" value="1"/>
</dbReference>
<feature type="compositionally biased region" description="Polar residues" evidence="1">
    <location>
        <begin position="204"/>
        <end position="219"/>
    </location>
</feature>
<dbReference type="Proteomes" id="UP001180845">
    <property type="component" value="Unassembled WGS sequence"/>
</dbReference>
<gene>
    <name evidence="2" type="ORF">JOF55_001395</name>
</gene>
<feature type="compositionally biased region" description="Gly residues" evidence="1">
    <location>
        <begin position="265"/>
        <end position="278"/>
    </location>
</feature>
<dbReference type="EMBL" id="JAVDXW010000001">
    <property type="protein sequence ID" value="MDR7301214.1"/>
    <property type="molecule type" value="Genomic_DNA"/>
</dbReference>
<feature type="compositionally biased region" description="Gly residues" evidence="1">
    <location>
        <begin position="383"/>
        <end position="405"/>
    </location>
</feature>
<evidence type="ECO:0000256" key="1">
    <source>
        <dbReference type="SAM" id="MobiDB-lite"/>
    </source>
</evidence>
<evidence type="ECO:0008006" key="4">
    <source>
        <dbReference type="Google" id="ProtNLM"/>
    </source>
</evidence>
<keyword evidence="3" id="KW-1185">Reference proteome</keyword>
<feature type="compositionally biased region" description="Low complexity" evidence="1">
    <location>
        <begin position="279"/>
        <end position="309"/>
    </location>
</feature>
<sequence length="502" mass="50785">MTSAKPEYGKYEYIANRERQAYVDAGGVEAHQKAVSDAAHANNAAARAQRAEAKTHAAQVAAEYGQQQAKTLSEGHQLWDKPSALGATHYLSYSHKELARFVRENFDPVAVHDVGRYYGRVGNDLVEFSGRIRQAAMKTEESWKGTAGDAMRTHVTAVSDGMGRTGEAAQLTANQLGMQAEAGERARNAMPEEVEVDTATELKNNAQNPDPVAAQQQANALAEKQEKARVAHAEAAQVVSTMESDFGTAAASTPKFAPPPPPPGDDGGSGGSSGGTAPVGGFTSPAGSGGSAASTYSASAAAPSVAPPASGGGSTPPLSPAGSGTQAPAGTSPSWAKPGSSLPPGAVRGPDGTVYRQDPRTGQWMRQNPHNGRWAPVPPGQQVPGGGRAGGGVAGGGRPGGGFGPRGSAPGTPMAPGGRSGSALPGSPTSGTPAAGTTSSSSSARGGRMPMGAMGGQNQQGGDEEEHERKYVLDNDDLGDELGLPRVAPPVLGALPDEDGGH</sequence>
<organism evidence="2 3">
    <name type="scientific">Haloactinomyces albus</name>
    <dbReference type="NCBI Taxonomy" id="1352928"/>
    <lineage>
        <taxon>Bacteria</taxon>
        <taxon>Bacillati</taxon>
        <taxon>Actinomycetota</taxon>
        <taxon>Actinomycetes</taxon>
        <taxon>Actinopolysporales</taxon>
        <taxon>Actinopolysporaceae</taxon>
        <taxon>Haloactinomyces</taxon>
    </lineage>
</organism>
<name>A0AAE3ZDU2_9ACTN</name>
<dbReference type="SUPFAM" id="SSF140459">
    <property type="entry name" value="PE/PPE dimer-like"/>
    <property type="match status" value="1"/>
</dbReference>
<feature type="region of interest" description="Disordered" evidence="1">
    <location>
        <begin position="244"/>
        <end position="502"/>
    </location>
</feature>
<dbReference type="AlphaFoldDB" id="A0AAE3ZDU2"/>
<accession>A0AAE3ZDU2</accession>
<dbReference type="RefSeq" id="WP_310271288.1">
    <property type="nucleotide sequence ID" value="NZ_JAVDXW010000001.1"/>
</dbReference>
<feature type="region of interest" description="Disordered" evidence="1">
    <location>
        <begin position="204"/>
        <end position="225"/>
    </location>
</feature>
<feature type="compositionally biased region" description="Low complexity" evidence="1">
    <location>
        <begin position="425"/>
        <end position="452"/>
    </location>
</feature>